<dbReference type="InterPro" id="IPR052022">
    <property type="entry name" value="26kDa_periplasmic_antigen"/>
</dbReference>
<accession>A0ABT8SHK9</accession>
<proteinExistence type="predicted"/>
<sequence length="237" mass="25250">MADNSLVTGVVAGGLVALGLVGAGAFVGNGIIHANAGDRTVLVRGLAERNVQADLAVLPIRFTASGEVLSEVQAKIDSDLVIVRRFLARQGYPESAVTLGRLEVADTRSREYSNQQGPRFILAQTVVVRTGDVARVQGTTRAMNDLVRQGVVMQDFAGPTYIFTKLNDVRPAMIAQATAAARSGAQQFAEDANARLGPIKEATQGSFEILDRDGVGEASQSPDQKVRVVTTVRYQLR</sequence>
<reference evidence="1" key="1">
    <citation type="submission" date="2023-07" db="EMBL/GenBank/DDBJ databases">
        <title>Brevundimonas soil sp. nov., isolated from the soil of chemical plant.</title>
        <authorList>
            <person name="Wu N."/>
        </authorList>
    </citation>
    <scope>NUCLEOTIDE SEQUENCE</scope>
    <source>
        <strain evidence="1">XZ-24</strain>
    </source>
</reference>
<dbReference type="EMBL" id="JAUKTR010000001">
    <property type="protein sequence ID" value="MDO1558059.1"/>
    <property type="molecule type" value="Genomic_DNA"/>
</dbReference>
<keyword evidence="2" id="KW-1185">Reference proteome</keyword>
<dbReference type="Proteomes" id="UP001169063">
    <property type="component" value="Unassembled WGS sequence"/>
</dbReference>
<protein>
    <submittedName>
        <fullName evidence="1">SIMPL domain-containing protein</fullName>
    </submittedName>
</protein>
<dbReference type="PANTHER" id="PTHR34387:SF2">
    <property type="entry name" value="SLR1258 PROTEIN"/>
    <property type="match status" value="1"/>
</dbReference>
<dbReference type="PIRSF" id="PIRSF029033">
    <property type="entry name" value="UCP029033"/>
    <property type="match status" value="1"/>
</dbReference>
<organism evidence="1 2">
    <name type="scientific">Peiella sedimenti</name>
    <dbReference type="NCBI Taxonomy" id="3061083"/>
    <lineage>
        <taxon>Bacteria</taxon>
        <taxon>Pseudomonadati</taxon>
        <taxon>Pseudomonadota</taxon>
        <taxon>Alphaproteobacteria</taxon>
        <taxon>Caulobacterales</taxon>
        <taxon>Caulobacteraceae</taxon>
        <taxon>Peiella</taxon>
    </lineage>
</organism>
<name>A0ABT8SHK9_9CAUL</name>
<evidence type="ECO:0000313" key="2">
    <source>
        <dbReference type="Proteomes" id="UP001169063"/>
    </source>
</evidence>
<gene>
    <name evidence="1" type="ORF">Q0812_01280</name>
</gene>
<dbReference type="PANTHER" id="PTHR34387">
    <property type="entry name" value="SLR1258 PROTEIN"/>
    <property type="match status" value="1"/>
</dbReference>
<dbReference type="InterPro" id="IPR016907">
    <property type="entry name" value="UCP029033"/>
</dbReference>
<dbReference type="Pfam" id="PF04402">
    <property type="entry name" value="SIMPL"/>
    <property type="match status" value="1"/>
</dbReference>
<dbReference type="RefSeq" id="WP_302108482.1">
    <property type="nucleotide sequence ID" value="NZ_JAUKTR010000001.1"/>
</dbReference>
<comment type="caution">
    <text evidence="1">The sequence shown here is derived from an EMBL/GenBank/DDBJ whole genome shotgun (WGS) entry which is preliminary data.</text>
</comment>
<dbReference type="InterPro" id="IPR007497">
    <property type="entry name" value="SIMPL/DUF541"/>
</dbReference>
<evidence type="ECO:0000313" key="1">
    <source>
        <dbReference type="EMBL" id="MDO1558059.1"/>
    </source>
</evidence>